<protein>
    <submittedName>
        <fullName evidence="1">Uncharacterized protein</fullName>
    </submittedName>
</protein>
<dbReference type="OrthoDB" id="2353140at2"/>
<organism evidence="1 2">
    <name type="scientific">Alteribacter lacisalsi</name>
    <dbReference type="NCBI Taxonomy" id="2045244"/>
    <lineage>
        <taxon>Bacteria</taxon>
        <taxon>Bacillati</taxon>
        <taxon>Bacillota</taxon>
        <taxon>Bacilli</taxon>
        <taxon>Bacillales</taxon>
        <taxon>Bacillaceae</taxon>
        <taxon>Alteribacter</taxon>
    </lineage>
</organism>
<name>A0A2W0HF98_9BACI</name>
<accession>A0A2W0HF98</accession>
<dbReference type="RefSeq" id="WP_110521272.1">
    <property type="nucleotide sequence ID" value="NZ_PDOF01000003.1"/>
</dbReference>
<proteinExistence type="predicted"/>
<dbReference type="Proteomes" id="UP000248066">
    <property type="component" value="Unassembled WGS sequence"/>
</dbReference>
<dbReference type="AlphaFoldDB" id="A0A2W0HF98"/>
<keyword evidence="2" id="KW-1185">Reference proteome</keyword>
<sequence>MSQKLQNEETIKKLKENNGDLTELTSKELEILLKYSPEVIKAIIKMGEVGSKSQDKVYSAIDNAIDTFSEQLKDPNLSEEARDKLNDRIERMVEKVYQKDSEFKKWMFASLWVGVGGAALAVAGKNPEVRKAALKLLNKG</sequence>
<evidence type="ECO:0000313" key="2">
    <source>
        <dbReference type="Proteomes" id="UP000248066"/>
    </source>
</evidence>
<reference evidence="1 2" key="1">
    <citation type="submission" date="2017-10" db="EMBL/GenBank/DDBJ databases">
        <title>Bacillus sp. nov., a halophilic bacterium isolated from a Yangshapao Lake.</title>
        <authorList>
            <person name="Wang H."/>
        </authorList>
    </citation>
    <scope>NUCLEOTIDE SEQUENCE [LARGE SCALE GENOMIC DNA]</scope>
    <source>
        <strain evidence="1 2">YSP-3</strain>
    </source>
</reference>
<gene>
    <name evidence="1" type="ORF">CR205_16610</name>
</gene>
<comment type="caution">
    <text evidence="1">The sequence shown here is derived from an EMBL/GenBank/DDBJ whole genome shotgun (WGS) entry which is preliminary data.</text>
</comment>
<dbReference type="EMBL" id="PDOF01000003">
    <property type="protein sequence ID" value="PYZ95995.1"/>
    <property type="molecule type" value="Genomic_DNA"/>
</dbReference>
<evidence type="ECO:0000313" key="1">
    <source>
        <dbReference type="EMBL" id="PYZ95995.1"/>
    </source>
</evidence>